<proteinExistence type="predicted"/>
<dbReference type="Proteomes" id="UP001287286">
    <property type="component" value="Unassembled WGS sequence"/>
</dbReference>
<evidence type="ECO:0000313" key="2">
    <source>
        <dbReference type="EMBL" id="KAK4063929.1"/>
    </source>
</evidence>
<gene>
    <name evidence="2" type="ORF">Purlil1_14145</name>
</gene>
<feature type="compositionally biased region" description="Polar residues" evidence="1">
    <location>
        <begin position="106"/>
        <end position="115"/>
    </location>
</feature>
<sequence>MRLVQTAPILGEAANEVEFDPTAMRQLANSRGKSDGWTLPLFPSRVLEKVQQLEDLFYSKVFDSITELNGLHKQPLWGPSVIRIGDEGPAEVLEGTVVVNVILPSQDSGRSANNNPEERVHTATSTTPINGPLQAIQNLDGNVGDIIILNSQNELLYRKHRALYLLAFVYDVGSGKWGATRTT</sequence>
<comment type="caution">
    <text evidence="2">The sequence shown here is derived from an EMBL/GenBank/DDBJ whole genome shotgun (WGS) entry which is preliminary data.</text>
</comment>
<protein>
    <submittedName>
        <fullName evidence="2">Uncharacterized protein</fullName>
    </submittedName>
</protein>
<dbReference type="EMBL" id="JAWRVI010000500">
    <property type="protein sequence ID" value="KAK4063929.1"/>
    <property type="molecule type" value="Genomic_DNA"/>
</dbReference>
<feature type="region of interest" description="Disordered" evidence="1">
    <location>
        <begin position="106"/>
        <end position="127"/>
    </location>
</feature>
<keyword evidence="3" id="KW-1185">Reference proteome</keyword>
<organism evidence="2 3">
    <name type="scientific">Purpureocillium lilacinum</name>
    <name type="common">Paecilomyces lilacinus</name>
    <dbReference type="NCBI Taxonomy" id="33203"/>
    <lineage>
        <taxon>Eukaryota</taxon>
        <taxon>Fungi</taxon>
        <taxon>Dikarya</taxon>
        <taxon>Ascomycota</taxon>
        <taxon>Pezizomycotina</taxon>
        <taxon>Sordariomycetes</taxon>
        <taxon>Hypocreomycetidae</taxon>
        <taxon>Hypocreales</taxon>
        <taxon>Ophiocordycipitaceae</taxon>
        <taxon>Purpureocillium</taxon>
    </lineage>
</organism>
<accession>A0ABR0BC78</accession>
<evidence type="ECO:0000256" key="1">
    <source>
        <dbReference type="SAM" id="MobiDB-lite"/>
    </source>
</evidence>
<evidence type="ECO:0000313" key="3">
    <source>
        <dbReference type="Proteomes" id="UP001287286"/>
    </source>
</evidence>
<reference evidence="2 3" key="1">
    <citation type="journal article" date="2024" name="Microbiol. Resour. Announc.">
        <title>Genome annotations for the ascomycete fungi Trichoderma harzianum, Trichoderma aggressivum, and Purpureocillium lilacinum.</title>
        <authorList>
            <person name="Beijen E.P.W."/>
            <person name="Ohm R.A."/>
        </authorList>
    </citation>
    <scope>NUCLEOTIDE SEQUENCE [LARGE SCALE GENOMIC DNA]</scope>
    <source>
        <strain evidence="2 3">CBS 150709</strain>
    </source>
</reference>
<name>A0ABR0BC78_PURLI</name>